<dbReference type="InterPro" id="IPR050763">
    <property type="entry name" value="ABC_transporter_ATP-binding"/>
</dbReference>
<dbReference type="GO" id="GO:0016887">
    <property type="term" value="F:ATP hydrolysis activity"/>
    <property type="evidence" value="ECO:0007669"/>
    <property type="project" value="InterPro"/>
</dbReference>
<accession>A0A1H3SDF7</accession>
<gene>
    <name evidence="7" type="ORF">SAMN05421504_113124</name>
</gene>
<evidence type="ECO:0000256" key="5">
    <source>
        <dbReference type="ARBA" id="ARBA00023251"/>
    </source>
</evidence>
<organism evidence="7 8">
    <name type="scientific">Amycolatopsis xylanica</name>
    <dbReference type="NCBI Taxonomy" id="589385"/>
    <lineage>
        <taxon>Bacteria</taxon>
        <taxon>Bacillati</taxon>
        <taxon>Actinomycetota</taxon>
        <taxon>Actinomycetes</taxon>
        <taxon>Pseudonocardiales</taxon>
        <taxon>Pseudonocardiaceae</taxon>
        <taxon>Amycolatopsis</taxon>
    </lineage>
</organism>
<keyword evidence="3" id="KW-0547">Nucleotide-binding</keyword>
<evidence type="ECO:0000313" key="8">
    <source>
        <dbReference type="Proteomes" id="UP000199515"/>
    </source>
</evidence>
<protein>
    <submittedName>
        <fullName evidence="7">ABC-2 type transport system ATP-binding protein</fullName>
    </submittedName>
</protein>
<dbReference type="PROSITE" id="PS00211">
    <property type="entry name" value="ABC_TRANSPORTER_1"/>
    <property type="match status" value="1"/>
</dbReference>
<dbReference type="GO" id="GO:0046677">
    <property type="term" value="P:response to antibiotic"/>
    <property type="evidence" value="ECO:0007669"/>
    <property type="project" value="UniProtKB-KW"/>
</dbReference>
<dbReference type="PANTHER" id="PTHR42711">
    <property type="entry name" value="ABC TRANSPORTER ATP-BINDING PROTEIN"/>
    <property type="match status" value="1"/>
</dbReference>
<dbReference type="RefSeq" id="WP_091298991.1">
    <property type="nucleotide sequence ID" value="NZ_FNON01000013.1"/>
</dbReference>
<evidence type="ECO:0000256" key="1">
    <source>
        <dbReference type="ARBA" id="ARBA00004202"/>
    </source>
</evidence>
<name>A0A1H3SDF7_9PSEU</name>
<keyword evidence="2" id="KW-0813">Transport</keyword>
<evidence type="ECO:0000313" key="7">
    <source>
        <dbReference type="EMBL" id="SDZ35738.1"/>
    </source>
</evidence>
<dbReference type="SUPFAM" id="SSF52540">
    <property type="entry name" value="P-loop containing nucleoside triphosphate hydrolases"/>
    <property type="match status" value="1"/>
</dbReference>
<dbReference type="InterPro" id="IPR003593">
    <property type="entry name" value="AAA+_ATPase"/>
</dbReference>
<evidence type="ECO:0000256" key="2">
    <source>
        <dbReference type="ARBA" id="ARBA00022448"/>
    </source>
</evidence>
<keyword evidence="5" id="KW-0046">Antibiotic resistance</keyword>
<feature type="domain" description="ABC transporter" evidence="6">
    <location>
        <begin position="4"/>
        <end position="256"/>
    </location>
</feature>
<dbReference type="AlphaFoldDB" id="A0A1H3SDF7"/>
<dbReference type="PROSITE" id="PS50893">
    <property type="entry name" value="ABC_TRANSPORTER_2"/>
    <property type="match status" value="1"/>
</dbReference>
<dbReference type="SMART" id="SM00382">
    <property type="entry name" value="AAA"/>
    <property type="match status" value="1"/>
</dbReference>
<dbReference type="Proteomes" id="UP000199515">
    <property type="component" value="Unassembled WGS sequence"/>
</dbReference>
<evidence type="ECO:0000259" key="6">
    <source>
        <dbReference type="PROSITE" id="PS50893"/>
    </source>
</evidence>
<reference evidence="7 8" key="1">
    <citation type="submission" date="2016-10" db="EMBL/GenBank/DDBJ databases">
        <authorList>
            <person name="de Groot N.N."/>
        </authorList>
    </citation>
    <scope>NUCLEOTIDE SEQUENCE [LARGE SCALE GENOMIC DNA]</scope>
    <source>
        <strain evidence="7 8">CPCC 202699</strain>
    </source>
</reference>
<keyword evidence="8" id="KW-1185">Reference proteome</keyword>
<dbReference type="PANTHER" id="PTHR42711:SF1">
    <property type="entry name" value="ABC-TRANSPORT PROTEIN, ATP-BINDING COMPONENT"/>
    <property type="match status" value="1"/>
</dbReference>
<dbReference type="GO" id="GO:0005524">
    <property type="term" value="F:ATP binding"/>
    <property type="evidence" value="ECO:0007669"/>
    <property type="project" value="UniProtKB-KW"/>
</dbReference>
<dbReference type="EMBL" id="FNON01000013">
    <property type="protein sequence ID" value="SDZ35738.1"/>
    <property type="molecule type" value="Genomic_DNA"/>
</dbReference>
<keyword evidence="4 7" id="KW-0067">ATP-binding</keyword>
<dbReference type="Pfam" id="PF00005">
    <property type="entry name" value="ABC_tran"/>
    <property type="match status" value="1"/>
</dbReference>
<dbReference type="STRING" id="589385.SAMN05421504_113124"/>
<sequence>MNVVEVRDLTKSFKVRKPDKESGPIRNLLRPRWEYREALSGLSFSVAEGEIVGLLGSNGAGKSTTMKCLCGILLPTSGSVRVSGLDPFRDRAGALRELGVVFGQKTTLWWDVPVIETYRLLRRIYDVSQHDFDRVLENVTEVLGLADFLHTSVRQLSLGQRVRADLGAAFLHRPKVLFLDEPTIGLDVAAKSRLREFVKRIRDETGVTILLTTHDLRDIELLSDRIILIDKGGKLFEGTLAETIARFSPYTTVKVELSEDIHGPFEVPGALAGLESPLTAWVRFRREDLPITEVTGHLMRHYPVRDFTVEEPRIEEIVRQFYTDGLEIPVP</sequence>
<dbReference type="InterPro" id="IPR017871">
    <property type="entry name" value="ABC_transporter-like_CS"/>
</dbReference>
<proteinExistence type="predicted"/>
<comment type="subcellular location">
    <subcellularLocation>
        <location evidence="1">Cell membrane</location>
        <topology evidence="1">Peripheral membrane protein</topology>
    </subcellularLocation>
</comment>
<dbReference type="InterPro" id="IPR027417">
    <property type="entry name" value="P-loop_NTPase"/>
</dbReference>
<dbReference type="Gene3D" id="3.40.50.300">
    <property type="entry name" value="P-loop containing nucleotide triphosphate hydrolases"/>
    <property type="match status" value="1"/>
</dbReference>
<evidence type="ECO:0000256" key="3">
    <source>
        <dbReference type="ARBA" id="ARBA00022741"/>
    </source>
</evidence>
<dbReference type="GO" id="GO:0005886">
    <property type="term" value="C:plasma membrane"/>
    <property type="evidence" value="ECO:0007669"/>
    <property type="project" value="UniProtKB-SubCell"/>
</dbReference>
<dbReference type="InterPro" id="IPR003439">
    <property type="entry name" value="ABC_transporter-like_ATP-bd"/>
</dbReference>
<dbReference type="OrthoDB" id="9804819at2"/>
<evidence type="ECO:0000256" key="4">
    <source>
        <dbReference type="ARBA" id="ARBA00022840"/>
    </source>
</evidence>